<feature type="compositionally biased region" description="Basic residues" evidence="1">
    <location>
        <begin position="222"/>
        <end position="238"/>
    </location>
</feature>
<organism evidence="2 3">
    <name type="scientific">Ensete ventricosum</name>
    <name type="common">Abyssinian banana</name>
    <name type="synonym">Musa ensete</name>
    <dbReference type="NCBI Taxonomy" id="4639"/>
    <lineage>
        <taxon>Eukaryota</taxon>
        <taxon>Viridiplantae</taxon>
        <taxon>Streptophyta</taxon>
        <taxon>Embryophyta</taxon>
        <taxon>Tracheophyta</taxon>
        <taxon>Spermatophyta</taxon>
        <taxon>Magnoliopsida</taxon>
        <taxon>Liliopsida</taxon>
        <taxon>Zingiberales</taxon>
        <taxon>Musaceae</taxon>
        <taxon>Ensete</taxon>
    </lineage>
</organism>
<evidence type="ECO:0000313" key="3">
    <source>
        <dbReference type="Proteomes" id="UP001222027"/>
    </source>
</evidence>
<comment type="caution">
    <text evidence="2">The sequence shown here is derived from an EMBL/GenBank/DDBJ whole genome shotgun (WGS) entry which is preliminary data.</text>
</comment>
<feature type="region of interest" description="Disordered" evidence="1">
    <location>
        <begin position="169"/>
        <end position="191"/>
    </location>
</feature>
<gene>
    <name evidence="2" type="ORF">OPV22_024631</name>
</gene>
<reference evidence="2 3" key="1">
    <citation type="submission" date="2022-12" db="EMBL/GenBank/DDBJ databases">
        <title>Chromosome-scale assembly of the Ensete ventricosum genome.</title>
        <authorList>
            <person name="Dussert Y."/>
            <person name="Stocks J."/>
            <person name="Wendawek A."/>
            <person name="Woldeyes F."/>
            <person name="Nichols R.A."/>
            <person name="Borrell J.S."/>
        </authorList>
    </citation>
    <scope>NUCLEOTIDE SEQUENCE [LARGE SCALE GENOMIC DNA]</scope>
    <source>
        <strain evidence="3">cv. Maze</strain>
        <tissue evidence="2">Seeds</tissue>
    </source>
</reference>
<keyword evidence="3" id="KW-1185">Reference proteome</keyword>
<dbReference type="AlphaFoldDB" id="A0AAV8QHF3"/>
<dbReference type="PANTHER" id="PTHR34952:SF2">
    <property type="entry name" value="OS05G0113500 PROTEIN"/>
    <property type="match status" value="1"/>
</dbReference>
<proteinExistence type="predicted"/>
<dbReference type="PANTHER" id="PTHR34952">
    <property type="entry name" value="OS05G0113500 PROTEIN"/>
    <property type="match status" value="1"/>
</dbReference>
<protein>
    <submittedName>
        <fullName evidence="2">Uncharacterized protein</fullName>
    </submittedName>
</protein>
<sequence length="273" mass="29790">MTRRSSPFGGSAEIEAVVAAVGGGAYGNIGPVLILKTKNGQFSESCMKHDYSTPIIMEKKILKGIPLEELDISSINGKDDLLIEDLGRSLSGILHVCDSYQMAYASNLTINQVVSCSLDETDQTYLGEYISEDINKEGTVQWTEQVHSPSSPLDAKVLLSTTHVECPIKPSAPKPVSAMKGGRAKEGQPLGSKLSVKWAPDVYDPPATSDSHTVKGHIRRLKTLKKEHHKQKHGKSKSYKGSSADRKHVSRKSTSTMIDSRILRLEALRAEVH</sequence>
<dbReference type="EMBL" id="JAQQAF010000007">
    <property type="protein sequence ID" value="KAJ8470288.1"/>
    <property type="molecule type" value="Genomic_DNA"/>
</dbReference>
<name>A0AAV8QHF3_ENSVE</name>
<accession>A0AAV8QHF3</accession>
<evidence type="ECO:0000256" key="1">
    <source>
        <dbReference type="SAM" id="MobiDB-lite"/>
    </source>
</evidence>
<evidence type="ECO:0000313" key="2">
    <source>
        <dbReference type="EMBL" id="KAJ8470288.1"/>
    </source>
</evidence>
<dbReference type="Proteomes" id="UP001222027">
    <property type="component" value="Unassembled WGS sequence"/>
</dbReference>
<feature type="region of interest" description="Disordered" evidence="1">
    <location>
        <begin position="222"/>
        <end position="255"/>
    </location>
</feature>